<proteinExistence type="inferred from homology"/>
<dbReference type="SUPFAM" id="SSF53955">
    <property type="entry name" value="Lysozyme-like"/>
    <property type="match status" value="1"/>
</dbReference>
<feature type="region of interest" description="Disordered" evidence="2">
    <location>
        <begin position="47"/>
        <end position="113"/>
    </location>
</feature>
<keyword evidence="3" id="KW-0472">Membrane</keyword>
<sequence length="334" mass="35826">MRPDHGRAALTRRAENTCAHLPARLVPALAMAAALLAAPWLIPPAEAARGGPKPRAETSQPRKPAAQPRPAREARPAARQPTRATPARRASRPAAAARPARAALPARAAAPSGQSVTAAIDHASRATGLDPLLLVALAWQESRFDPRARNGRSTARGLMQFTEATWLEVVRDFGPRHGLAQRAAQLRTDAATGAITTRDPRHLKQILDLRDNPRLSAVLAAERINRARGGLQASLGRPVRAEDLYLVHLLGPAGAQRFLTALEKSPSRPAADFVSRDGHAMNRELFAERRSGRPLSLAELHGWVGRSIAGQRDLHGPMLVSLGVPPVLELADAR</sequence>
<keyword evidence="3" id="KW-0812">Transmembrane</keyword>
<feature type="transmembrane region" description="Helical" evidence="3">
    <location>
        <begin position="21"/>
        <end position="42"/>
    </location>
</feature>
<evidence type="ECO:0000259" key="4">
    <source>
        <dbReference type="Pfam" id="PF01464"/>
    </source>
</evidence>
<keyword evidence="3" id="KW-1133">Transmembrane helix</keyword>
<keyword evidence="6" id="KW-1185">Reference proteome</keyword>
<gene>
    <name evidence="5" type="ORF">LHA35_11935</name>
</gene>
<evidence type="ECO:0000256" key="3">
    <source>
        <dbReference type="SAM" id="Phobius"/>
    </source>
</evidence>
<dbReference type="InterPro" id="IPR023346">
    <property type="entry name" value="Lysozyme-like_dom_sf"/>
</dbReference>
<dbReference type="AlphaFoldDB" id="A0A9X1L7X7"/>
<dbReference type="InterPro" id="IPR008258">
    <property type="entry name" value="Transglycosylase_SLT_dom_1"/>
</dbReference>
<dbReference type="Gene3D" id="1.10.530.10">
    <property type="match status" value="1"/>
</dbReference>
<evidence type="ECO:0000256" key="1">
    <source>
        <dbReference type="ARBA" id="ARBA00009387"/>
    </source>
</evidence>
<dbReference type="RefSeq" id="WP_226608495.1">
    <property type="nucleotide sequence ID" value="NZ_JAJAQI010000015.1"/>
</dbReference>
<accession>A0A9X1L7X7</accession>
<feature type="domain" description="Transglycosylase SLT" evidence="4">
    <location>
        <begin position="120"/>
        <end position="171"/>
    </location>
</feature>
<evidence type="ECO:0000313" key="5">
    <source>
        <dbReference type="EMBL" id="MCB4822446.1"/>
    </source>
</evidence>
<name>A0A9X1L7X7_9PROT</name>
<feature type="compositionally biased region" description="Low complexity" evidence="2">
    <location>
        <begin position="77"/>
        <end position="111"/>
    </location>
</feature>
<evidence type="ECO:0000256" key="2">
    <source>
        <dbReference type="SAM" id="MobiDB-lite"/>
    </source>
</evidence>
<reference evidence="5" key="1">
    <citation type="submission" date="2021-10" db="EMBL/GenBank/DDBJ databases">
        <title>Roseicella aerolatum sp. nov., isolated from aerosols of e-waste dismantling site.</title>
        <authorList>
            <person name="Qin T."/>
        </authorList>
    </citation>
    <scope>NUCLEOTIDE SEQUENCE</scope>
    <source>
        <strain evidence="5">GB24</strain>
    </source>
</reference>
<comment type="similarity">
    <text evidence="1">Belongs to the virb1 family.</text>
</comment>
<protein>
    <submittedName>
        <fullName evidence="5">Transglycosylase SLT domain-containing protein</fullName>
    </submittedName>
</protein>
<comment type="caution">
    <text evidence="5">The sequence shown here is derived from an EMBL/GenBank/DDBJ whole genome shotgun (WGS) entry which is preliminary data.</text>
</comment>
<evidence type="ECO:0000313" key="6">
    <source>
        <dbReference type="Proteomes" id="UP001139311"/>
    </source>
</evidence>
<organism evidence="5 6">
    <name type="scientific">Roseicella aerolata</name>
    <dbReference type="NCBI Taxonomy" id="2883479"/>
    <lineage>
        <taxon>Bacteria</taxon>
        <taxon>Pseudomonadati</taxon>
        <taxon>Pseudomonadota</taxon>
        <taxon>Alphaproteobacteria</taxon>
        <taxon>Acetobacterales</taxon>
        <taxon>Roseomonadaceae</taxon>
        <taxon>Roseicella</taxon>
    </lineage>
</organism>
<dbReference type="Pfam" id="PF01464">
    <property type="entry name" value="SLT"/>
    <property type="match status" value="1"/>
</dbReference>
<dbReference type="EMBL" id="JAJAQI010000015">
    <property type="protein sequence ID" value="MCB4822446.1"/>
    <property type="molecule type" value="Genomic_DNA"/>
</dbReference>
<dbReference type="Proteomes" id="UP001139311">
    <property type="component" value="Unassembled WGS sequence"/>
</dbReference>